<dbReference type="GO" id="GO:0016709">
    <property type="term" value="F:oxidoreductase activity, acting on paired donors, with incorporation or reduction of molecular oxygen, NAD(P)H as one donor, and incorporation of one atom of oxygen"/>
    <property type="evidence" value="ECO:0007669"/>
    <property type="project" value="UniProtKB-ARBA"/>
</dbReference>
<accession>A0A9W4KQ01</accession>
<dbReference type="InterPro" id="IPR050641">
    <property type="entry name" value="RIFMO-like"/>
</dbReference>
<reference evidence="5" key="1">
    <citation type="submission" date="2021-07" db="EMBL/GenBank/DDBJ databases">
        <authorList>
            <person name="Branca A.L. A."/>
        </authorList>
    </citation>
    <scope>NUCLEOTIDE SEQUENCE</scope>
</reference>
<dbReference type="Gene3D" id="3.30.9.10">
    <property type="entry name" value="D-Amino Acid Oxidase, subunit A, domain 2"/>
    <property type="match status" value="2"/>
</dbReference>
<evidence type="ECO:0000313" key="5">
    <source>
        <dbReference type="EMBL" id="CAG8909956.1"/>
    </source>
</evidence>
<proteinExistence type="predicted"/>
<evidence type="ECO:0000259" key="4">
    <source>
        <dbReference type="Pfam" id="PF01494"/>
    </source>
</evidence>
<dbReference type="Pfam" id="PF01494">
    <property type="entry name" value="FAD_binding_3"/>
    <property type="match status" value="2"/>
</dbReference>
<dbReference type="OrthoDB" id="1716816at2759"/>
<organism evidence="5 6">
    <name type="scientific">Penicillium egyptiacum</name>
    <dbReference type="NCBI Taxonomy" id="1303716"/>
    <lineage>
        <taxon>Eukaryota</taxon>
        <taxon>Fungi</taxon>
        <taxon>Dikarya</taxon>
        <taxon>Ascomycota</taxon>
        <taxon>Pezizomycotina</taxon>
        <taxon>Eurotiomycetes</taxon>
        <taxon>Eurotiomycetidae</taxon>
        <taxon>Eurotiales</taxon>
        <taxon>Aspergillaceae</taxon>
        <taxon>Penicillium</taxon>
    </lineage>
</organism>
<keyword evidence="1" id="KW-0285">Flavoprotein</keyword>
<dbReference type="EMBL" id="CAJVRC010000905">
    <property type="protein sequence ID" value="CAG8909956.1"/>
    <property type="molecule type" value="Genomic_DNA"/>
</dbReference>
<evidence type="ECO:0000256" key="1">
    <source>
        <dbReference type="ARBA" id="ARBA00022630"/>
    </source>
</evidence>
<dbReference type="PANTHER" id="PTHR43004:SF13">
    <property type="entry name" value="FAD-BINDING DOMAIN-CONTAINING PROTEIN-RELATED"/>
    <property type="match status" value="1"/>
</dbReference>
<sequence>MAATWMAQAGIKTLVVEKKLSHTKVGHADGLESRTLEILDSFGIGAAIWAEANRTIKVCLWDQFDGQIRRTDVATNHNQRLSRYQEATLGHGRVEQHFLGLLQSHRNIELKWDTTPISLKVDSVKPDDMSAYPVQPANRYKADVRKRCIIKSLGENIMIIPRERMIVRFYIQLSAAVATKLEENRNPSLLVGLLREIFHPYTFASTHIEWLTIYRVGRGICRTFSLHDRSFLAGDSLHTHSPKAGQGMNVGNRIRTILGGS</sequence>
<dbReference type="PANTHER" id="PTHR43004">
    <property type="entry name" value="TRK SYSTEM POTASSIUM UPTAKE PROTEIN"/>
    <property type="match status" value="1"/>
</dbReference>
<keyword evidence="2" id="KW-0274">FAD</keyword>
<dbReference type="InterPro" id="IPR002938">
    <property type="entry name" value="FAD-bd"/>
</dbReference>
<keyword evidence="3" id="KW-0560">Oxidoreductase</keyword>
<dbReference type="Gene3D" id="3.50.50.60">
    <property type="entry name" value="FAD/NAD(P)-binding domain"/>
    <property type="match status" value="2"/>
</dbReference>
<feature type="domain" description="FAD-binding" evidence="4">
    <location>
        <begin position="147"/>
        <end position="251"/>
    </location>
</feature>
<protein>
    <recommendedName>
        <fullName evidence="4">FAD-binding domain-containing protein</fullName>
    </recommendedName>
</protein>
<dbReference type="InterPro" id="IPR036188">
    <property type="entry name" value="FAD/NAD-bd_sf"/>
</dbReference>
<name>A0A9W4KQ01_9EURO</name>
<dbReference type="AlphaFoldDB" id="A0A9W4KQ01"/>
<dbReference type="GO" id="GO:0071949">
    <property type="term" value="F:FAD binding"/>
    <property type="evidence" value="ECO:0007669"/>
    <property type="project" value="InterPro"/>
</dbReference>
<dbReference type="Proteomes" id="UP001154252">
    <property type="component" value="Unassembled WGS sequence"/>
</dbReference>
<comment type="caution">
    <text evidence="5">The sequence shown here is derived from an EMBL/GenBank/DDBJ whole genome shotgun (WGS) entry which is preliminary data.</text>
</comment>
<evidence type="ECO:0000256" key="3">
    <source>
        <dbReference type="ARBA" id="ARBA00023002"/>
    </source>
</evidence>
<evidence type="ECO:0000256" key="2">
    <source>
        <dbReference type="ARBA" id="ARBA00022827"/>
    </source>
</evidence>
<dbReference type="SUPFAM" id="SSF51905">
    <property type="entry name" value="FAD/NAD(P)-binding domain"/>
    <property type="match status" value="1"/>
</dbReference>
<gene>
    <name evidence="5" type="ORF">PEGY_LOCUS10754</name>
</gene>
<keyword evidence="6" id="KW-1185">Reference proteome</keyword>
<dbReference type="SUPFAM" id="SSF54373">
    <property type="entry name" value="FAD-linked reductases, C-terminal domain"/>
    <property type="match status" value="1"/>
</dbReference>
<evidence type="ECO:0000313" key="6">
    <source>
        <dbReference type="Proteomes" id="UP001154252"/>
    </source>
</evidence>
<feature type="domain" description="FAD-binding" evidence="4">
    <location>
        <begin position="1"/>
        <end position="55"/>
    </location>
</feature>